<evidence type="ECO:0000313" key="1">
    <source>
        <dbReference type="EMBL" id="GAA0758276.1"/>
    </source>
</evidence>
<keyword evidence="2" id="KW-1185">Reference proteome</keyword>
<evidence type="ECO:0000313" key="2">
    <source>
        <dbReference type="Proteomes" id="UP001500279"/>
    </source>
</evidence>
<sequence length="106" mass="11088">MTFNQGPGGYHQTSVMGEARHPSRASLLALAKACDVDAAFALRTIDQVCGVAQSLESLLDSNGVRRATRKTIGDLVSANVARCLSSAVTPAPASRKRVAPTPKPRA</sequence>
<accession>A0ABP3VG72</accession>
<dbReference type="EMBL" id="BAAAEW010000025">
    <property type="protein sequence ID" value="GAA0758276.1"/>
    <property type="molecule type" value="Genomic_DNA"/>
</dbReference>
<name>A0ABP3VG72_9BURK</name>
<dbReference type="Proteomes" id="UP001500279">
    <property type="component" value="Unassembled WGS sequence"/>
</dbReference>
<comment type="caution">
    <text evidence="1">The sequence shown here is derived from an EMBL/GenBank/DDBJ whole genome shotgun (WGS) entry which is preliminary data.</text>
</comment>
<organism evidence="1 2">
    <name type="scientific">Ideonella azotifigens</name>
    <dbReference type="NCBI Taxonomy" id="513160"/>
    <lineage>
        <taxon>Bacteria</taxon>
        <taxon>Pseudomonadati</taxon>
        <taxon>Pseudomonadota</taxon>
        <taxon>Betaproteobacteria</taxon>
        <taxon>Burkholderiales</taxon>
        <taxon>Sphaerotilaceae</taxon>
        <taxon>Ideonella</taxon>
    </lineage>
</organism>
<reference evidence="2" key="1">
    <citation type="journal article" date="2019" name="Int. J. Syst. Evol. Microbiol.">
        <title>The Global Catalogue of Microorganisms (GCM) 10K type strain sequencing project: providing services to taxonomists for standard genome sequencing and annotation.</title>
        <authorList>
            <consortium name="The Broad Institute Genomics Platform"/>
            <consortium name="The Broad Institute Genome Sequencing Center for Infectious Disease"/>
            <person name="Wu L."/>
            <person name="Ma J."/>
        </authorList>
    </citation>
    <scope>NUCLEOTIDE SEQUENCE [LARGE SCALE GENOMIC DNA]</scope>
    <source>
        <strain evidence="2">JCM 15503</strain>
    </source>
</reference>
<protein>
    <recommendedName>
        <fullName evidence="3">XRE family transcriptional regulator</fullName>
    </recommendedName>
</protein>
<evidence type="ECO:0008006" key="3">
    <source>
        <dbReference type="Google" id="ProtNLM"/>
    </source>
</evidence>
<dbReference type="RefSeq" id="WP_141286185.1">
    <property type="nucleotide sequence ID" value="NZ_BAAAEW010000025.1"/>
</dbReference>
<proteinExistence type="predicted"/>
<gene>
    <name evidence="1" type="ORF">GCM10009107_38640</name>
</gene>